<reference evidence="4 5" key="1">
    <citation type="submission" date="2017-08" db="EMBL/GenBank/DDBJ databases">
        <title>Mesorhizobium wenxinae sp. nov., a novel rhizobial species isolated from root nodules of chickpea (Cicer arietinum L.).</title>
        <authorList>
            <person name="Zhang J."/>
        </authorList>
    </citation>
    <scope>NUCLEOTIDE SEQUENCE [LARGE SCALE GENOMIC DNA]</scope>
    <source>
        <strain evidence="4 5">SDW018</strain>
    </source>
</reference>
<dbReference type="GO" id="GO:0003700">
    <property type="term" value="F:DNA-binding transcription factor activity"/>
    <property type="evidence" value="ECO:0007669"/>
    <property type="project" value="TreeGrafter"/>
</dbReference>
<dbReference type="OrthoDB" id="7914379at2"/>
<feature type="DNA-binding region" description="H-T-H motif" evidence="2">
    <location>
        <begin position="30"/>
        <end position="49"/>
    </location>
</feature>
<evidence type="ECO:0000313" key="4">
    <source>
        <dbReference type="EMBL" id="PAQ11441.1"/>
    </source>
</evidence>
<proteinExistence type="predicted"/>
<comment type="caution">
    <text evidence="4">The sequence shown here is derived from an EMBL/GenBank/DDBJ whole genome shotgun (WGS) entry which is preliminary data.</text>
</comment>
<dbReference type="InterPro" id="IPR050109">
    <property type="entry name" value="HTH-type_TetR-like_transc_reg"/>
</dbReference>
<dbReference type="PANTHER" id="PTHR30055:SF146">
    <property type="entry name" value="HTH-TYPE TRANSCRIPTIONAL DUAL REGULATOR CECR"/>
    <property type="match status" value="1"/>
</dbReference>
<dbReference type="InterPro" id="IPR039536">
    <property type="entry name" value="TetR_C_Proteobacteria"/>
</dbReference>
<evidence type="ECO:0000259" key="3">
    <source>
        <dbReference type="PROSITE" id="PS50977"/>
    </source>
</evidence>
<dbReference type="Pfam" id="PF14246">
    <property type="entry name" value="TetR_C_7"/>
    <property type="match status" value="1"/>
</dbReference>
<evidence type="ECO:0000313" key="5">
    <source>
        <dbReference type="Proteomes" id="UP000216442"/>
    </source>
</evidence>
<organism evidence="4 5">
    <name type="scientific">Mesorhizobium temperatum</name>
    <dbReference type="NCBI Taxonomy" id="241416"/>
    <lineage>
        <taxon>Bacteria</taxon>
        <taxon>Pseudomonadati</taxon>
        <taxon>Pseudomonadota</taxon>
        <taxon>Alphaproteobacteria</taxon>
        <taxon>Hyphomicrobiales</taxon>
        <taxon>Phyllobacteriaceae</taxon>
        <taxon>Mesorhizobium</taxon>
    </lineage>
</organism>
<dbReference type="Gene3D" id="1.10.10.60">
    <property type="entry name" value="Homeodomain-like"/>
    <property type="match status" value="1"/>
</dbReference>
<dbReference type="RefSeq" id="WP_095491605.1">
    <property type="nucleotide sequence ID" value="NZ_NPKJ01000019.1"/>
</dbReference>
<evidence type="ECO:0000256" key="2">
    <source>
        <dbReference type="PROSITE-ProRule" id="PRU00335"/>
    </source>
</evidence>
<keyword evidence="1 2" id="KW-0238">DNA-binding</keyword>
<dbReference type="AlphaFoldDB" id="A0A271LTE0"/>
<dbReference type="Gene3D" id="1.10.357.10">
    <property type="entry name" value="Tetracycline Repressor, domain 2"/>
    <property type="match status" value="1"/>
</dbReference>
<dbReference type="Proteomes" id="UP000216442">
    <property type="component" value="Unassembled WGS sequence"/>
</dbReference>
<keyword evidence="5" id="KW-1185">Reference proteome</keyword>
<dbReference type="InterPro" id="IPR001647">
    <property type="entry name" value="HTH_TetR"/>
</dbReference>
<name>A0A271LTE0_9HYPH</name>
<protein>
    <submittedName>
        <fullName evidence="4">TetR family transcriptional regulator</fullName>
    </submittedName>
</protein>
<dbReference type="PANTHER" id="PTHR30055">
    <property type="entry name" value="HTH-TYPE TRANSCRIPTIONAL REGULATOR RUTR"/>
    <property type="match status" value="1"/>
</dbReference>
<dbReference type="Pfam" id="PF00440">
    <property type="entry name" value="TetR_N"/>
    <property type="match status" value="1"/>
</dbReference>
<dbReference type="InterPro" id="IPR009057">
    <property type="entry name" value="Homeodomain-like_sf"/>
</dbReference>
<sequence>MREDTKAARRAQIERAAYKLLKERGYGGTSMLGIAKEAKASNETLYRWYGDKKSLFKTMVENNARTTKAALDAAIRDEADPLVTLEEVAPILLSMLLGERAISLNRAAASDESGELGATIAAGGRDSVFPLIEKLIQRGLESSVLAAPSARIAADWFLNLLIGDLQIRRVIHTLPVPSDKDIHSRVVAATSAFRKLCGT</sequence>
<accession>A0A271LTE0</accession>
<gene>
    <name evidence="4" type="ORF">CIT26_05515</name>
</gene>
<dbReference type="SUPFAM" id="SSF46689">
    <property type="entry name" value="Homeodomain-like"/>
    <property type="match status" value="1"/>
</dbReference>
<feature type="domain" description="HTH tetR-type" evidence="3">
    <location>
        <begin position="7"/>
        <end position="67"/>
    </location>
</feature>
<dbReference type="GO" id="GO:0000976">
    <property type="term" value="F:transcription cis-regulatory region binding"/>
    <property type="evidence" value="ECO:0007669"/>
    <property type="project" value="TreeGrafter"/>
</dbReference>
<dbReference type="EMBL" id="NPKJ01000019">
    <property type="protein sequence ID" value="PAQ11441.1"/>
    <property type="molecule type" value="Genomic_DNA"/>
</dbReference>
<evidence type="ECO:0000256" key="1">
    <source>
        <dbReference type="ARBA" id="ARBA00023125"/>
    </source>
</evidence>
<dbReference type="PROSITE" id="PS50977">
    <property type="entry name" value="HTH_TETR_2"/>
    <property type="match status" value="1"/>
</dbReference>
<dbReference type="PRINTS" id="PR00455">
    <property type="entry name" value="HTHTETR"/>
</dbReference>